<feature type="non-terminal residue" evidence="1">
    <location>
        <position position="68"/>
    </location>
</feature>
<dbReference type="EMBL" id="BART01020516">
    <property type="protein sequence ID" value="GAH04442.1"/>
    <property type="molecule type" value="Genomic_DNA"/>
</dbReference>
<accession>X1CAF8</accession>
<dbReference type="InterPro" id="IPR003477">
    <property type="entry name" value="PemK-like"/>
</dbReference>
<protein>
    <submittedName>
        <fullName evidence="1">Uncharacterized protein</fullName>
    </submittedName>
</protein>
<reference evidence="1" key="1">
    <citation type="journal article" date="2014" name="Front. Microbiol.">
        <title>High frequency of phylogenetically diverse reductive dehalogenase-homologous genes in deep subseafloor sedimentary metagenomes.</title>
        <authorList>
            <person name="Kawai M."/>
            <person name="Futagami T."/>
            <person name="Toyoda A."/>
            <person name="Takaki Y."/>
            <person name="Nishi S."/>
            <person name="Hori S."/>
            <person name="Arai W."/>
            <person name="Tsubouchi T."/>
            <person name="Morono Y."/>
            <person name="Uchiyama I."/>
            <person name="Ito T."/>
            <person name="Fujiyama A."/>
            <person name="Inagaki F."/>
            <person name="Takami H."/>
        </authorList>
    </citation>
    <scope>NUCLEOTIDE SEQUENCE</scope>
    <source>
        <strain evidence="1">Expedition CK06-06</strain>
    </source>
</reference>
<dbReference type="GO" id="GO:0016075">
    <property type="term" value="P:rRNA catabolic process"/>
    <property type="evidence" value="ECO:0007669"/>
    <property type="project" value="TreeGrafter"/>
</dbReference>
<dbReference type="GO" id="GO:0003677">
    <property type="term" value="F:DNA binding"/>
    <property type="evidence" value="ECO:0007669"/>
    <property type="project" value="InterPro"/>
</dbReference>
<dbReference type="InterPro" id="IPR011067">
    <property type="entry name" value="Plasmid_toxin/cell-grow_inhib"/>
</dbReference>
<comment type="caution">
    <text evidence="1">The sequence shown here is derived from an EMBL/GenBank/DDBJ whole genome shotgun (WGS) entry which is preliminary data.</text>
</comment>
<gene>
    <name evidence="1" type="ORF">S01H4_38101</name>
</gene>
<dbReference type="PANTHER" id="PTHR33988:SF2">
    <property type="entry name" value="ENDORIBONUCLEASE MAZF"/>
    <property type="match status" value="1"/>
</dbReference>
<organism evidence="1">
    <name type="scientific">marine sediment metagenome</name>
    <dbReference type="NCBI Taxonomy" id="412755"/>
    <lineage>
        <taxon>unclassified sequences</taxon>
        <taxon>metagenomes</taxon>
        <taxon>ecological metagenomes</taxon>
    </lineage>
</organism>
<name>X1CAF8_9ZZZZ</name>
<dbReference type="AlphaFoldDB" id="X1CAF8"/>
<sequence length="68" mass="7348">MAARRGEIYWVDFGTPRGSEQAGKRSALVIQNDIGNKSSPTTIVAGITSRIKKPYPFHIEVSSAESGL</sequence>
<dbReference type="Pfam" id="PF02452">
    <property type="entry name" value="PemK_toxin"/>
    <property type="match status" value="1"/>
</dbReference>
<evidence type="ECO:0000313" key="1">
    <source>
        <dbReference type="EMBL" id="GAH04442.1"/>
    </source>
</evidence>
<dbReference type="Gene3D" id="2.30.30.110">
    <property type="match status" value="1"/>
</dbReference>
<proteinExistence type="predicted"/>
<dbReference type="SUPFAM" id="SSF50118">
    <property type="entry name" value="Cell growth inhibitor/plasmid maintenance toxic component"/>
    <property type="match status" value="1"/>
</dbReference>
<dbReference type="GO" id="GO:0006402">
    <property type="term" value="P:mRNA catabolic process"/>
    <property type="evidence" value="ECO:0007669"/>
    <property type="project" value="TreeGrafter"/>
</dbReference>
<dbReference type="PANTHER" id="PTHR33988">
    <property type="entry name" value="ENDORIBONUCLEASE MAZF-RELATED"/>
    <property type="match status" value="1"/>
</dbReference>
<dbReference type="GO" id="GO:0004521">
    <property type="term" value="F:RNA endonuclease activity"/>
    <property type="evidence" value="ECO:0007669"/>
    <property type="project" value="TreeGrafter"/>
</dbReference>